<accession>A0ABT1NAR7</accession>
<dbReference type="EMBL" id="JANEYT010000126">
    <property type="protein sequence ID" value="MCQ1061227.1"/>
    <property type="molecule type" value="Genomic_DNA"/>
</dbReference>
<dbReference type="Proteomes" id="UP001524460">
    <property type="component" value="Unassembled WGS sequence"/>
</dbReference>
<evidence type="ECO:0000313" key="1">
    <source>
        <dbReference type="EMBL" id="MCQ1061227.1"/>
    </source>
</evidence>
<name>A0ABT1NAR7_9GAMM</name>
<sequence length="63" mass="7473">MKKYCPYCSTEMLEHCNVFVCPRNNIGECTYDGYEVCRLHAETHNLKERHNHTFNGGEYSERN</sequence>
<protein>
    <submittedName>
        <fullName evidence="1">Uncharacterized protein</fullName>
    </submittedName>
</protein>
<keyword evidence="2" id="KW-1185">Reference proteome</keyword>
<organism evidence="1 2">
    <name type="scientific">Photobacterium pectinilyticum</name>
    <dbReference type="NCBI Taxonomy" id="2906793"/>
    <lineage>
        <taxon>Bacteria</taxon>
        <taxon>Pseudomonadati</taxon>
        <taxon>Pseudomonadota</taxon>
        <taxon>Gammaproteobacteria</taxon>
        <taxon>Vibrionales</taxon>
        <taxon>Vibrionaceae</taxon>
        <taxon>Photobacterium</taxon>
    </lineage>
</organism>
<comment type="caution">
    <text evidence="1">The sequence shown here is derived from an EMBL/GenBank/DDBJ whole genome shotgun (WGS) entry which is preliminary data.</text>
</comment>
<evidence type="ECO:0000313" key="2">
    <source>
        <dbReference type="Proteomes" id="UP001524460"/>
    </source>
</evidence>
<proteinExistence type="predicted"/>
<gene>
    <name evidence="1" type="ORF">NHN17_24650</name>
</gene>
<reference evidence="1 2" key="1">
    <citation type="submission" date="2022-07" db="EMBL/GenBank/DDBJ databases">
        <title>Photobacterium pectinilyticum sp. nov., a marine bacterium isolated from surface seawater of Qingdao offshore.</title>
        <authorList>
            <person name="Wang X."/>
        </authorList>
    </citation>
    <scope>NUCLEOTIDE SEQUENCE [LARGE SCALE GENOMIC DNA]</scope>
    <source>
        <strain evidence="1 2">ZSDE20</strain>
    </source>
</reference>